<evidence type="ECO:0000256" key="1">
    <source>
        <dbReference type="SAM" id="MobiDB-lite"/>
    </source>
</evidence>
<feature type="compositionally biased region" description="Gly residues" evidence="1">
    <location>
        <begin position="28"/>
        <end position="41"/>
    </location>
</feature>
<dbReference type="EMBL" id="JARWBG010000001">
    <property type="protein sequence ID" value="MDH2387533.1"/>
    <property type="molecule type" value="Genomic_DNA"/>
</dbReference>
<organism evidence="2 3">
    <name type="scientific">Streptomyces chengmaiensis</name>
    <dbReference type="NCBI Taxonomy" id="3040919"/>
    <lineage>
        <taxon>Bacteria</taxon>
        <taxon>Bacillati</taxon>
        <taxon>Actinomycetota</taxon>
        <taxon>Actinomycetes</taxon>
        <taxon>Kitasatosporales</taxon>
        <taxon>Streptomycetaceae</taxon>
        <taxon>Streptomyces</taxon>
    </lineage>
</organism>
<evidence type="ECO:0000313" key="2">
    <source>
        <dbReference type="EMBL" id="MDH2387533.1"/>
    </source>
</evidence>
<dbReference type="Proteomes" id="UP001223144">
    <property type="component" value="Unassembled WGS sequence"/>
</dbReference>
<reference evidence="2 3" key="1">
    <citation type="submission" date="2023-04" db="EMBL/GenBank/DDBJ databases">
        <title>Streptomyces chengmaiensis sp. nov. isolated from the stem of mangrove plant in Hainan.</title>
        <authorList>
            <person name="Huang X."/>
            <person name="Zhou S."/>
            <person name="Chu X."/>
            <person name="Xie Y."/>
            <person name="Lin Y."/>
        </authorList>
    </citation>
    <scope>NUCLEOTIDE SEQUENCE [LARGE SCALE GENOMIC DNA]</scope>
    <source>
        <strain evidence="2 3">HNM0663</strain>
    </source>
</reference>
<feature type="non-terminal residue" evidence="2">
    <location>
        <position position="1"/>
    </location>
</feature>
<accession>A0ABT6HFS6</accession>
<name>A0ABT6HFS6_9ACTN</name>
<evidence type="ECO:0000313" key="3">
    <source>
        <dbReference type="Proteomes" id="UP001223144"/>
    </source>
</evidence>
<proteinExistence type="predicted"/>
<sequence length="113" mass="11302">AQRRADGPLPAPAELLAAVRDRSLAVLGGTGTGTAPLGGGPATAPRTAAATPWAQTARGREGAEHRDLAHHCELALRLALSYVVVPVPDDVGAAVRTALGSPVSGSNLRAAGR</sequence>
<feature type="region of interest" description="Disordered" evidence="1">
    <location>
        <begin position="27"/>
        <end position="64"/>
    </location>
</feature>
<protein>
    <submittedName>
        <fullName evidence="2">Uncharacterized protein</fullName>
    </submittedName>
</protein>
<feature type="compositionally biased region" description="Low complexity" evidence="1">
    <location>
        <begin position="42"/>
        <end position="57"/>
    </location>
</feature>
<keyword evidence="3" id="KW-1185">Reference proteome</keyword>
<comment type="caution">
    <text evidence="2">The sequence shown here is derived from an EMBL/GenBank/DDBJ whole genome shotgun (WGS) entry which is preliminary data.</text>
</comment>
<gene>
    <name evidence="2" type="ORF">QCN29_01760</name>
</gene>